<dbReference type="EMBL" id="KQ988495">
    <property type="protein sequence ID" value="KZV55571.1"/>
    <property type="molecule type" value="Genomic_DNA"/>
</dbReference>
<name>A0A2Z7D7Y7_9LAMI</name>
<accession>A0A2Z7D7Y7</accession>
<keyword evidence="3" id="KW-1185">Reference proteome</keyword>
<evidence type="ECO:0000313" key="3">
    <source>
        <dbReference type="Proteomes" id="UP000250235"/>
    </source>
</evidence>
<protein>
    <submittedName>
        <fullName evidence="2">Uncharacterized protein</fullName>
    </submittedName>
</protein>
<dbReference type="AlphaFoldDB" id="A0A2Z7D7Y7"/>
<organism evidence="2 3">
    <name type="scientific">Dorcoceras hygrometricum</name>
    <dbReference type="NCBI Taxonomy" id="472368"/>
    <lineage>
        <taxon>Eukaryota</taxon>
        <taxon>Viridiplantae</taxon>
        <taxon>Streptophyta</taxon>
        <taxon>Embryophyta</taxon>
        <taxon>Tracheophyta</taxon>
        <taxon>Spermatophyta</taxon>
        <taxon>Magnoliopsida</taxon>
        <taxon>eudicotyledons</taxon>
        <taxon>Gunneridae</taxon>
        <taxon>Pentapetalae</taxon>
        <taxon>asterids</taxon>
        <taxon>lamiids</taxon>
        <taxon>Lamiales</taxon>
        <taxon>Gesneriaceae</taxon>
        <taxon>Didymocarpoideae</taxon>
        <taxon>Trichosporeae</taxon>
        <taxon>Loxocarpinae</taxon>
        <taxon>Dorcoceras</taxon>
    </lineage>
</organism>
<evidence type="ECO:0000313" key="2">
    <source>
        <dbReference type="EMBL" id="KZV55571.1"/>
    </source>
</evidence>
<dbReference type="Proteomes" id="UP000250235">
    <property type="component" value="Unassembled WGS sequence"/>
</dbReference>
<reference evidence="2 3" key="1">
    <citation type="journal article" date="2015" name="Proc. Natl. Acad. Sci. U.S.A.">
        <title>The resurrection genome of Boea hygrometrica: A blueprint for survival of dehydration.</title>
        <authorList>
            <person name="Xiao L."/>
            <person name="Yang G."/>
            <person name="Zhang L."/>
            <person name="Yang X."/>
            <person name="Zhao S."/>
            <person name="Ji Z."/>
            <person name="Zhou Q."/>
            <person name="Hu M."/>
            <person name="Wang Y."/>
            <person name="Chen M."/>
            <person name="Xu Y."/>
            <person name="Jin H."/>
            <person name="Xiao X."/>
            <person name="Hu G."/>
            <person name="Bao F."/>
            <person name="Hu Y."/>
            <person name="Wan P."/>
            <person name="Li L."/>
            <person name="Deng X."/>
            <person name="Kuang T."/>
            <person name="Xiang C."/>
            <person name="Zhu J.K."/>
            <person name="Oliver M.J."/>
            <person name="He Y."/>
        </authorList>
    </citation>
    <scope>NUCLEOTIDE SEQUENCE [LARGE SCALE GENOMIC DNA]</scope>
    <source>
        <strain evidence="3">cv. XS01</strain>
    </source>
</reference>
<feature type="region of interest" description="Disordered" evidence="1">
    <location>
        <begin position="121"/>
        <end position="152"/>
    </location>
</feature>
<gene>
    <name evidence="2" type="ORF">F511_12677</name>
</gene>
<sequence length="152" mass="16728">MVYQPGKSSVRDHRGPSAYITARWYSETTTQSVTTPMIALDLSGTTNQSAGHNVALNQELRTHGLSITDSSWLQQPRQEVSKAATTQENQNSKITKLHKLGSHSAILSQVEFTPPSWYQSKEQLKENPASPISFKTTAEITGNLPEKSSGEQ</sequence>
<proteinExistence type="predicted"/>
<evidence type="ECO:0000256" key="1">
    <source>
        <dbReference type="SAM" id="MobiDB-lite"/>
    </source>
</evidence>